<evidence type="ECO:0000313" key="2">
    <source>
        <dbReference type="EMBL" id="SMX71517.1"/>
    </source>
</evidence>
<evidence type="ECO:0008006" key="4">
    <source>
        <dbReference type="Google" id="ProtNLM"/>
    </source>
</evidence>
<name>A0A2H1I8J6_BRELN</name>
<proteinExistence type="predicted"/>
<evidence type="ECO:0000313" key="3">
    <source>
        <dbReference type="Proteomes" id="UP000234498"/>
    </source>
</evidence>
<gene>
    <name evidence="2" type="ORF">BLIN101_00967</name>
</gene>
<feature type="region of interest" description="Disordered" evidence="1">
    <location>
        <begin position="26"/>
        <end position="66"/>
    </location>
</feature>
<protein>
    <recommendedName>
        <fullName evidence="4">Lipoprotein</fullName>
    </recommendedName>
</protein>
<evidence type="ECO:0000256" key="1">
    <source>
        <dbReference type="SAM" id="MobiDB-lite"/>
    </source>
</evidence>
<dbReference type="EMBL" id="FXZA01000002">
    <property type="protein sequence ID" value="SMX71517.1"/>
    <property type="molecule type" value="Genomic_DNA"/>
</dbReference>
<sequence>MDYGLGTGKNEGVPVTVRRASGEALCSSLSSQAPPGREPCAGTATRSAVGPGPLDPRPSTPLSSTPFRRTARTATALLLATVMALTVTACGPDRGLKVSPEGNPSPSLFAPNTEAAGEANEPFSLDEVRTAIESASGVAVTGRATKTAEVVADCKDCLKFASPFLSGEQKFQLVTVANPKQRNEIIAGAVISDHRGEPRLELIATGNQLKVSPGRNGTLVVQEAMFADGDRACCPSGWSVQVFRMHDGRFEPGQRFTRLNGET</sequence>
<dbReference type="Proteomes" id="UP000234498">
    <property type="component" value="Unassembled WGS sequence"/>
</dbReference>
<organism evidence="2 3">
    <name type="scientific">Brevibacterium linens</name>
    <dbReference type="NCBI Taxonomy" id="1703"/>
    <lineage>
        <taxon>Bacteria</taxon>
        <taxon>Bacillati</taxon>
        <taxon>Actinomycetota</taxon>
        <taxon>Actinomycetes</taxon>
        <taxon>Micrococcales</taxon>
        <taxon>Brevibacteriaceae</taxon>
        <taxon>Brevibacterium</taxon>
    </lineage>
</organism>
<accession>A0A2H1I8J6</accession>
<reference evidence="2 3" key="1">
    <citation type="submission" date="2017-03" db="EMBL/GenBank/DDBJ databases">
        <authorList>
            <person name="Afonso C.L."/>
            <person name="Miller P.J."/>
            <person name="Scott M.A."/>
            <person name="Spackman E."/>
            <person name="Goraichik I."/>
            <person name="Dimitrov K.M."/>
            <person name="Suarez D.L."/>
            <person name="Swayne D.E."/>
        </authorList>
    </citation>
    <scope>NUCLEOTIDE SEQUENCE [LARGE SCALE GENOMIC DNA]</scope>
    <source>
        <strain evidence="2 3">Mu101</strain>
    </source>
</reference>
<dbReference type="AlphaFoldDB" id="A0A2H1I8J6"/>